<dbReference type="EMBL" id="FNST01000002">
    <property type="protein sequence ID" value="SEB86800.1"/>
    <property type="molecule type" value="Genomic_DNA"/>
</dbReference>
<dbReference type="PANTHER" id="PTHR46797:SF1">
    <property type="entry name" value="METHYLPHOSPHONATE SYNTHASE"/>
    <property type="match status" value="1"/>
</dbReference>
<dbReference type="GO" id="GO:0003677">
    <property type="term" value="F:DNA binding"/>
    <property type="evidence" value="ECO:0007669"/>
    <property type="project" value="UniProtKB-KW"/>
</dbReference>
<dbReference type="RefSeq" id="WP_093461630.1">
    <property type="nucleotide sequence ID" value="NZ_FNST01000002.1"/>
</dbReference>
<dbReference type="GO" id="GO:0003700">
    <property type="term" value="F:DNA-binding transcription factor activity"/>
    <property type="evidence" value="ECO:0007669"/>
    <property type="project" value="TreeGrafter"/>
</dbReference>
<keyword evidence="1" id="KW-0238">DNA-binding</keyword>
<proteinExistence type="predicted"/>
<dbReference type="CDD" id="cd00093">
    <property type="entry name" value="HTH_XRE"/>
    <property type="match status" value="1"/>
</dbReference>
<dbReference type="AlphaFoldDB" id="A0A1H4MUG7"/>
<dbReference type="PANTHER" id="PTHR46797">
    <property type="entry name" value="HTH-TYPE TRANSCRIPTIONAL REGULATOR"/>
    <property type="match status" value="1"/>
</dbReference>
<sequence>MPQSIEEHTGARIARTRRERGLTQQGLAMRANVSKSLLSKVECGQRPASPSLIAACARALSVTTSDLLGQPYTQELRRERLDEVIQPIRVSMENWDIPLDWQVPARPVALIRADMEKVLVQRRQAEYLPMAVDLPALIDECVQAIHTTSGEQRRQAHECLAWAFRCVFTLAWSFGYVDLATVALQRLDWAAPRADEPGLAAMYGYLRAQTTLSSSRYDLGMRIVDSTLRDLEGQDSRSAEGLAAMAGVLQLRAAVIAGRMKDADQVEARVTEARELAEQTGETAAYGVGWGLTNVGVHAIAIACDLEEYDQAVQLADDVRFPKRWDRSRAGHHWLDLSRANVWTGDSAQALGCLQKARRTAPQQTRYHPTTREAVIALRSRERSRGSELAEFADWIGL</sequence>
<dbReference type="InterPro" id="IPR010982">
    <property type="entry name" value="Lambda_DNA-bd_dom_sf"/>
</dbReference>
<dbReference type="PROSITE" id="PS50943">
    <property type="entry name" value="HTH_CROC1"/>
    <property type="match status" value="1"/>
</dbReference>
<dbReference type="Proteomes" id="UP000198609">
    <property type="component" value="Unassembled WGS sequence"/>
</dbReference>
<keyword evidence="4" id="KW-1185">Reference proteome</keyword>
<evidence type="ECO:0000259" key="2">
    <source>
        <dbReference type="PROSITE" id="PS50943"/>
    </source>
</evidence>
<dbReference type="GO" id="GO:0005829">
    <property type="term" value="C:cytosol"/>
    <property type="evidence" value="ECO:0007669"/>
    <property type="project" value="TreeGrafter"/>
</dbReference>
<dbReference type="Gene3D" id="1.10.260.40">
    <property type="entry name" value="lambda repressor-like DNA-binding domains"/>
    <property type="match status" value="1"/>
</dbReference>
<evidence type="ECO:0000256" key="1">
    <source>
        <dbReference type="ARBA" id="ARBA00023125"/>
    </source>
</evidence>
<protein>
    <submittedName>
        <fullName evidence="3">Transcriptional regulator, contains XRE-family HTH domain</fullName>
    </submittedName>
</protein>
<reference evidence="4" key="1">
    <citation type="submission" date="2016-10" db="EMBL/GenBank/DDBJ databases">
        <authorList>
            <person name="Varghese N."/>
            <person name="Submissions S."/>
        </authorList>
    </citation>
    <scope>NUCLEOTIDE SEQUENCE [LARGE SCALE GENOMIC DNA]</scope>
    <source>
        <strain evidence="4">DSM 40318</strain>
    </source>
</reference>
<accession>A0A1H4MUG7</accession>
<name>A0A1H4MUG7_STRMJ</name>
<dbReference type="InterPro" id="IPR001387">
    <property type="entry name" value="Cro/C1-type_HTH"/>
</dbReference>
<dbReference type="SUPFAM" id="SSF47413">
    <property type="entry name" value="lambda repressor-like DNA-binding domains"/>
    <property type="match status" value="1"/>
</dbReference>
<gene>
    <name evidence="3" type="ORF">SAMN04490356_1988</name>
</gene>
<dbReference type="InterPro" id="IPR050807">
    <property type="entry name" value="TransReg_Diox_bact_type"/>
</dbReference>
<dbReference type="SMART" id="SM00530">
    <property type="entry name" value="HTH_XRE"/>
    <property type="match status" value="1"/>
</dbReference>
<evidence type="ECO:0000313" key="3">
    <source>
        <dbReference type="EMBL" id="SEB86800.1"/>
    </source>
</evidence>
<organism evidence="3 4">
    <name type="scientific">Streptomyces melanosporofaciens</name>
    <dbReference type="NCBI Taxonomy" id="67327"/>
    <lineage>
        <taxon>Bacteria</taxon>
        <taxon>Bacillati</taxon>
        <taxon>Actinomycetota</taxon>
        <taxon>Actinomycetes</taxon>
        <taxon>Kitasatosporales</taxon>
        <taxon>Streptomycetaceae</taxon>
        <taxon>Streptomyces</taxon>
        <taxon>Streptomyces violaceusniger group</taxon>
    </lineage>
</organism>
<dbReference type="Pfam" id="PF13560">
    <property type="entry name" value="HTH_31"/>
    <property type="match status" value="1"/>
</dbReference>
<evidence type="ECO:0000313" key="4">
    <source>
        <dbReference type="Proteomes" id="UP000198609"/>
    </source>
</evidence>
<feature type="domain" description="HTH cro/C1-type" evidence="2">
    <location>
        <begin position="13"/>
        <end position="67"/>
    </location>
</feature>